<evidence type="ECO:0008006" key="7">
    <source>
        <dbReference type="Google" id="ProtNLM"/>
    </source>
</evidence>
<dbReference type="Pfam" id="PF16486">
    <property type="entry name" value="ArgoN"/>
    <property type="match status" value="1"/>
</dbReference>
<feature type="domain" description="Piwi" evidence="4">
    <location>
        <begin position="564"/>
        <end position="879"/>
    </location>
</feature>
<evidence type="ECO:0000313" key="6">
    <source>
        <dbReference type="Proteomes" id="UP000054018"/>
    </source>
</evidence>
<dbReference type="AlphaFoldDB" id="A0A0C9Z7R8"/>
<dbReference type="GO" id="GO:0003723">
    <property type="term" value="F:RNA binding"/>
    <property type="evidence" value="ECO:0007669"/>
    <property type="project" value="InterPro"/>
</dbReference>
<dbReference type="InterPro" id="IPR003100">
    <property type="entry name" value="PAZ_dom"/>
</dbReference>
<comment type="similarity">
    <text evidence="1">Belongs to the argonaute family.</text>
</comment>
<protein>
    <recommendedName>
        <fullName evidence="7">Piwi domain-containing protein</fullName>
    </recommendedName>
</protein>
<dbReference type="InterPro" id="IPR045246">
    <property type="entry name" value="Piwi_ago-like"/>
</dbReference>
<name>A0A0C9Z7R8_9AGAM</name>
<evidence type="ECO:0000256" key="1">
    <source>
        <dbReference type="RuleBase" id="RU361178"/>
    </source>
</evidence>
<dbReference type="SMART" id="SM01163">
    <property type="entry name" value="DUF1785"/>
    <property type="match status" value="1"/>
</dbReference>
<dbReference type="InterPro" id="IPR036085">
    <property type="entry name" value="PAZ_dom_sf"/>
</dbReference>
<reference evidence="5 6" key="1">
    <citation type="submission" date="2014-04" db="EMBL/GenBank/DDBJ databases">
        <authorList>
            <consortium name="DOE Joint Genome Institute"/>
            <person name="Kuo A."/>
            <person name="Kohler A."/>
            <person name="Costa M.D."/>
            <person name="Nagy L.G."/>
            <person name="Floudas D."/>
            <person name="Copeland A."/>
            <person name="Barry K.W."/>
            <person name="Cichocki N."/>
            <person name="Veneault-Fourrey C."/>
            <person name="LaButti K."/>
            <person name="Lindquist E.A."/>
            <person name="Lipzen A."/>
            <person name="Lundell T."/>
            <person name="Morin E."/>
            <person name="Murat C."/>
            <person name="Sun H."/>
            <person name="Tunlid A."/>
            <person name="Henrissat B."/>
            <person name="Grigoriev I.V."/>
            <person name="Hibbett D.S."/>
            <person name="Martin F."/>
            <person name="Nordberg H.P."/>
            <person name="Cantor M.N."/>
            <person name="Hua S.X."/>
        </authorList>
    </citation>
    <scope>NUCLEOTIDE SEQUENCE [LARGE SCALE GENOMIC DNA]</scope>
    <source>
        <strain evidence="5 6">441</strain>
    </source>
</reference>
<dbReference type="CDD" id="cd02846">
    <property type="entry name" value="PAZ_argonaute_like"/>
    <property type="match status" value="1"/>
</dbReference>
<dbReference type="Pfam" id="PF08699">
    <property type="entry name" value="ArgoL1"/>
    <property type="match status" value="1"/>
</dbReference>
<feature type="region of interest" description="Disordered" evidence="2">
    <location>
        <begin position="1"/>
        <end position="40"/>
    </location>
</feature>
<keyword evidence="6" id="KW-1185">Reference proteome</keyword>
<dbReference type="SUPFAM" id="SSF101690">
    <property type="entry name" value="PAZ domain"/>
    <property type="match status" value="1"/>
</dbReference>
<dbReference type="InterPro" id="IPR036397">
    <property type="entry name" value="RNaseH_sf"/>
</dbReference>
<dbReference type="Gene3D" id="2.170.260.10">
    <property type="entry name" value="paz domain"/>
    <property type="match status" value="1"/>
</dbReference>
<sequence length="931" mass="104326">MSPAQGERLSDGLLTTDSESPEDGASFLPSPPSRPGAGKAGVSVKVQANFFRVNIQGQCIYEYTVSISPEPLPSRKFELFKLLERSRAQEWREFVPFIAHDRHSKLYSARELPQPLVVEVTEKVGPPPPREHTFTFNIKKNCEMNIEDLFLKGNLEYRNYNTSPIIGAYNLILQKFASTTAMRVGGGDEVRSGCYYFKDTEYRSGLPKYLQPQRSLSDRLQAWGGVFVSVRPVRNQLMVNVGLCVSAFHKSRSLGEAISIFRRASHGADPTRFLQKLKVTSQYRGYVTTMRVQEVVDTPPATLRFQWGDEDISVADYLKQRYNTTLRHATDWPVINVAGKKSPHPVYVPVELCMIADDQLYRGKLEDNEAREMIKFACRKPDDNRVLIDEGLRLLGFSKPNVPGIKQSIPTNVRTDNAALGNFDVTVDPHMVDILARVLPCPKLQYGNRKLDNIRDGGWNTLGCKFVRGAVVESWCVLVVRDGPLIPNSSDLTPDSLCKAFEKKCKECGIVFKGVPTILKTEALPDIQRDAYRREALAEVHRVIKNWCNANSKRSTGNRSKSSFILVLLRRRDNFIYPGIKRMCDLEFGVHTVHVLVPKLGGTTSKLDQYFANVALKLNIKLGGVNHLLGESDIRWLKQKKTMVVGMDVTHPSPGSHLGTPSIAAVVASVDDSFVHFPASLRCQISKQEVRFMIGDLRAMFNERLHAYGGRPGTLPERVIVYRDGVSETQYDAVLRDELQSIKGAFADKYGNLPHPPLTLVVCGKRHHVRLFPAQDQTSNTTSAKDRSGNTLPGTVVDNTITSVFYFDFYLQAHTAIQGHVKGTHYVVLYDENNFGSDEVQQGTYNASYLYARASKSVSLVPPAYYADLACERGRCYLNNFFDGNALEEDRKGSAGGSEAKEDDGRLVFNKALRAWGEGVHRNLKDSMFYI</sequence>
<proteinExistence type="inferred from homology"/>
<dbReference type="Proteomes" id="UP000054018">
    <property type="component" value="Unassembled WGS sequence"/>
</dbReference>
<dbReference type="Pfam" id="PF02171">
    <property type="entry name" value="Piwi"/>
    <property type="match status" value="1"/>
</dbReference>
<dbReference type="Gene3D" id="3.40.50.2300">
    <property type="match status" value="1"/>
</dbReference>
<gene>
    <name evidence="5" type="ORF">PISMIDRAFT_103093</name>
</gene>
<dbReference type="OrthoDB" id="10252740at2759"/>
<evidence type="ECO:0000259" key="3">
    <source>
        <dbReference type="PROSITE" id="PS50821"/>
    </source>
</evidence>
<dbReference type="EMBL" id="KN833744">
    <property type="protein sequence ID" value="KIK22019.1"/>
    <property type="molecule type" value="Genomic_DNA"/>
</dbReference>
<dbReference type="InterPro" id="IPR014811">
    <property type="entry name" value="ArgoL1"/>
</dbReference>
<dbReference type="CDD" id="cd04657">
    <property type="entry name" value="Piwi_ago-like"/>
    <property type="match status" value="1"/>
</dbReference>
<dbReference type="STRING" id="765257.A0A0C9Z7R8"/>
<evidence type="ECO:0000259" key="4">
    <source>
        <dbReference type="PROSITE" id="PS50822"/>
    </source>
</evidence>
<accession>A0A0C9Z7R8</accession>
<dbReference type="InterPro" id="IPR003165">
    <property type="entry name" value="Piwi"/>
</dbReference>
<dbReference type="InterPro" id="IPR012337">
    <property type="entry name" value="RNaseH-like_sf"/>
</dbReference>
<feature type="domain" description="PAZ" evidence="3">
    <location>
        <begin position="256"/>
        <end position="357"/>
    </location>
</feature>
<evidence type="ECO:0000256" key="2">
    <source>
        <dbReference type="SAM" id="MobiDB-lite"/>
    </source>
</evidence>
<dbReference type="PROSITE" id="PS50821">
    <property type="entry name" value="PAZ"/>
    <property type="match status" value="1"/>
</dbReference>
<organism evidence="5 6">
    <name type="scientific">Pisolithus microcarpus 441</name>
    <dbReference type="NCBI Taxonomy" id="765257"/>
    <lineage>
        <taxon>Eukaryota</taxon>
        <taxon>Fungi</taxon>
        <taxon>Dikarya</taxon>
        <taxon>Basidiomycota</taxon>
        <taxon>Agaricomycotina</taxon>
        <taxon>Agaricomycetes</taxon>
        <taxon>Agaricomycetidae</taxon>
        <taxon>Boletales</taxon>
        <taxon>Sclerodermatineae</taxon>
        <taxon>Pisolithaceae</taxon>
        <taxon>Pisolithus</taxon>
    </lineage>
</organism>
<dbReference type="InterPro" id="IPR032474">
    <property type="entry name" value="Argonaute_N"/>
</dbReference>
<evidence type="ECO:0000313" key="5">
    <source>
        <dbReference type="EMBL" id="KIK22019.1"/>
    </source>
</evidence>
<dbReference type="HOGENOM" id="CLU_004544_4_1_1"/>
<dbReference type="Pfam" id="PF02170">
    <property type="entry name" value="PAZ"/>
    <property type="match status" value="1"/>
</dbReference>
<reference evidence="6" key="2">
    <citation type="submission" date="2015-01" db="EMBL/GenBank/DDBJ databases">
        <title>Evolutionary Origins and Diversification of the Mycorrhizal Mutualists.</title>
        <authorList>
            <consortium name="DOE Joint Genome Institute"/>
            <consortium name="Mycorrhizal Genomics Consortium"/>
            <person name="Kohler A."/>
            <person name="Kuo A."/>
            <person name="Nagy L.G."/>
            <person name="Floudas D."/>
            <person name="Copeland A."/>
            <person name="Barry K.W."/>
            <person name="Cichocki N."/>
            <person name="Veneault-Fourrey C."/>
            <person name="LaButti K."/>
            <person name="Lindquist E.A."/>
            <person name="Lipzen A."/>
            <person name="Lundell T."/>
            <person name="Morin E."/>
            <person name="Murat C."/>
            <person name="Riley R."/>
            <person name="Ohm R."/>
            <person name="Sun H."/>
            <person name="Tunlid A."/>
            <person name="Henrissat B."/>
            <person name="Grigoriev I.V."/>
            <person name="Hibbett D.S."/>
            <person name="Martin F."/>
        </authorList>
    </citation>
    <scope>NUCLEOTIDE SEQUENCE [LARGE SCALE GENOMIC DNA]</scope>
    <source>
        <strain evidence="6">441</strain>
    </source>
</reference>
<dbReference type="SMART" id="SM00950">
    <property type="entry name" value="Piwi"/>
    <property type="match status" value="1"/>
</dbReference>
<dbReference type="SMART" id="SM00949">
    <property type="entry name" value="PAZ"/>
    <property type="match status" value="1"/>
</dbReference>
<dbReference type="SUPFAM" id="SSF53098">
    <property type="entry name" value="Ribonuclease H-like"/>
    <property type="match status" value="1"/>
</dbReference>
<dbReference type="PROSITE" id="PS50822">
    <property type="entry name" value="PIWI"/>
    <property type="match status" value="1"/>
</dbReference>
<dbReference type="PANTHER" id="PTHR22891">
    <property type="entry name" value="EUKARYOTIC TRANSLATION INITIATION FACTOR 2C"/>
    <property type="match status" value="1"/>
</dbReference>
<dbReference type="Gene3D" id="3.30.420.10">
    <property type="entry name" value="Ribonuclease H-like superfamily/Ribonuclease H"/>
    <property type="match status" value="1"/>
</dbReference>